<keyword evidence="4" id="KW-1185">Reference proteome</keyword>
<proteinExistence type="predicted"/>
<name>A0AAY4EJ04_9TELE</name>
<dbReference type="GO" id="GO:0016926">
    <property type="term" value="P:protein desumoylation"/>
    <property type="evidence" value="ECO:0007669"/>
    <property type="project" value="TreeGrafter"/>
</dbReference>
<dbReference type="RefSeq" id="XP_028839506.1">
    <property type="nucleotide sequence ID" value="XM_028983673.1"/>
</dbReference>
<reference evidence="3" key="3">
    <citation type="submission" date="2025-09" db="UniProtKB">
        <authorList>
            <consortium name="Ensembl"/>
        </authorList>
    </citation>
    <scope>IDENTIFICATION</scope>
</reference>
<feature type="compositionally biased region" description="Low complexity" evidence="1">
    <location>
        <begin position="849"/>
        <end position="864"/>
    </location>
</feature>
<dbReference type="GeneTree" id="ENSGT00390000002316"/>
<dbReference type="GO" id="GO:0030576">
    <property type="term" value="P:Cajal body organization"/>
    <property type="evidence" value="ECO:0007669"/>
    <property type="project" value="InterPro"/>
</dbReference>
<dbReference type="GO" id="GO:0015030">
    <property type="term" value="C:Cajal body"/>
    <property type="evidence" value="ECO:0007669"/>
    <property type="project" value="TreeGrafter"/>
</dbReference>
<feature type="region of interest" description="Disordered" evidence="1">
    <location>
        <begin position="764"/>
        <end position="809"/>
    </location>
</feature>
<organism evidence="3 4">
    <name type="scientific">Denticeps clupeoides</name>
    <name type="common">denticle herring</name>
    <dbReference type="NCBI Taxonomy" id="299321"/>
    <lineage>
        <taxon>Eukaryota</taxon>
        <taxon>Metazoa</taxon>
        <taxon>Chordata</taxon>
        <taxon>Craniata</taxon>
        <taxon>Vertebrata</taxon>
        <taxon>Euteleostomi</taxon>
        <taxon>Actinopterygii</taxon>
        <taxon>Neopterygii</taxon>
        <taxon>Teleostei</taxon>
        <taxon>Clupei</taxon>
        <taxon>Clupeiformes</taxon>
        <taxon>Denticipitoidei</taxon>
        <taxon>Denticipitidae</taxon>
        <taxon>Denticeps</taxon>
    </lineage>
</organism>
<protein>
    <recommendedName>
        <fullName evidence="2">USP domain-containing protein</fullName>
    </recommendedName>
</protein>
<reference evidence="3" key="2">
    <citation type="submission" date="2025-08" db="UniProtKB">
        <authorList>
            <consortium name="Ensembl"/>
        </authorList>
    </citation>
    <scope>IDENTIFICATION</scope>
</reference>
<evidence type="ECO:0000313" key="4">
    <source>
        <dbReference type="Proteomes" id="UP000694580"/>
    </source>
</evidence>
<dbReference type="PANTHER" id="PTHR15294:SF3">
    <property type="entry name" value="SUMO-SPECIFIC ISOPEPTIDASE USPL1"/>
    <property type="match status" value="1"/>
</dbReference>
<feature type="domain" description="USP" evidence="2">
    <location>
        <begin position="235"/>
        <end position="511"/>
    </location>
</feature>
<dbReference type="GeneID" id="114792485"/>
<feature type="compositionally biased region" description="Polar residues" evidence="1">
    <location>
        <begin position="774"/>
        <end position="809"/>
    </location>
</feature>
<reference evidence="3 4" key="1">
    <citation type="submission" date="2020-06" db="EMBL/GenBank/DDBJ databases">
        <authorList>
            <consortium name="Wellcome Sanger Institute Data Sharing"/>
        </authorList>
    </citation>
    <scope>NUCLEOTIDE SEQUENCE [LARGE SCALE GENOMIC DNA]</scope>
</reference>
<dbReference type="Pfam" id="PF15499">
    <property type="entry name" value="Peptidase_C98"/>
    <property type="match status" value="1"/>
</dbReference>
<dbReference type="Gene3D" id="3.90.70.10">
    <property type="entry name" value="Cysteine proteinases"/>
    <property type="match status" value="1"/>
</dbReference>
<evidence type="ECO:0000256" key="1">
    <source>
        <dbReference type="SAM" id="MobiDB-lite"/>
    </source>
</evidence>
<dbReference type="PROSITE" id="PS50235">
    <property type="entry name" value="USP_3"/>
    <property type="match status" value="1"/>
</dbReference>
<feature type="region of interest" description="Disordered" evidence="1">
    <location>
        <begin position="836"/>
        <end position="864"/>
    </location>
</feature>
<dbReference type="SUPFAM" id="SSF54001">
    <property type="entry name" value="Cysteine proteinases"/>
    <property type="match status" value="1"/>
</dbReference>
<sequence length="953" mass="104393">MVMLSALRRMATSNWSPCDEGTGIGSTHLSQAGYLGKVQDKLTPADNCPWCAANGQANVLRSYSISKDDRITLCSSPQCLFPLVSRPLEAIQASLTTSLDEDFHKRKIACSLDEFNSSPSSKRLKSEDSIGFCMSDSNDPISCEVSCPPEGNNTEEIDRTLSHKENALNRCLEVELPIKQADRIPPEANGQVNSTLALVVLEEDVSSIADESADGTSVEELLQKSPIMDLVEPHLFWKNEHKLCWLDVLLVALVQCKTLKRSLSSGGENGTNQRSSHLWSLCSGYDDVAALVKSKEQVEKDNVAIVSRETLQEVENKLSELRSNVFKLLKPKMKCTLGQEETPVIALPLLLKLDHDAQDLFLHSYQWEFECDSCGHTFNNSVEKVITTFTHIMPDWHPLNAAHRSPCSHCHRKNQKRKMVFERLPPVFVLHFVEGLPQNDVTTYSFSFKGSSYAVTAVIQYNNKLKHFIAWIRQPDGSWLEFDDLKHPHCVAHKQLNIPAKQIHVVFWEAEFSENKTPEEMKSPHKLIKSISAQPADLSLSSLDDTVVVEALTLNKSHDAVGQNNDTMVGSTTLLDAFESLSHNDIVTLTLVEVNVADDDKGQDLSETTDATLPATPKPQVQDTVAVSPVAKPPKGQRNKRIPQALKATTPKPSQAEAEVVMPTVALAPASESTTVEPQITAVPVAPSTAASLSFLLRQHPSVHSTPVSKKEIPSKTKVVLKSNKGEISPVAADVFSAFTHRKGSPTNQKDNPVVPVDISKPMFIKPSPPPTLGSVQKPSGYSPVSVSSNELQKISSKRSPGQSLPENLSSTDVLRLKLMKKLKAKKKKLAKLNQLLGSGETTPRPDSTELCSPSTVSSSTYDSPGSDQFFNDLLSPTVIPASNLSPDSTGLMETLANGSQQNSKETLVSSDAQTLLYNPSLTQEDFFSEFIGVDAPQAAMESTDFSTLDLFF</sequence>
<evidence type="ECO:0000313" key="3">
    <source>
        <dbReference type="Ensembl" id="ENSDCDP00010057635.1"/>
    </source>
</evidence>
<evidence type="ECO:0000259" key="2">
    <source>
        <dbReference type="PROSITE" id="PS50235"/>
    </source>
</evidence>
<dbReference type="AlphaFoldDB" id="A0AAY4EJ04"/>
<dbReference type="InterPro" id="IPR033505">
    <property type="entry name" value="USPL1"/>
</dbReference>
<dbReference type="Proteomes" id="UP000694580">
    <property type="component" value="Chromosome 6"/>
</dbReference>
<dbReference type="PANTHER" id="PTHR15294">
    <property type="entry name" value="RETINOVIN-RELATED"/>
    <property type="match status" value="1"/>
</dbReference>
<dbReference type="GO" id="GO:0032183">
    <property type="term" value="F:SUMO binding"/>
    <property type="evidence" value="ECO:0007669"/>
    <property type="project" value="InterPro"/>
</dbReference>
<dbReference type="InterPro" id="IPR028890">
    <property type="entry name" value="Peptidase_C98"/>
</dbReference>
<dbReference type="InterPro" id="IPR038765">
    <property type="entry name" value="Papain-like_cys_pep_sf"/>
</dbReference>
<dbReference type="Ensembl" id="ENSDCDT00010068321.1">
    <property type="protein sequence ID" value="ENSDCDP00010057635.1"/>
    <property type="gene ID" value="ENSDCDG00010032597.1"/>
</dbReference>
<dbReference type="InterPro" id="IPR028889">
    <property type="entry name" value="USP"/>
</dbReference>
<gene>
    <name evidence="3" type="primary">USPL1</name>
</gene>
<feature type="region of interest" description="Disordered" evidence="1">
    <location>
        <begin position="630"/>
        <end position="657"/>
    </location>
</feature>
<accession>A0AAY4EJ04</accession>